<evidence type="ECO:0000256" key="2">
    <source>
        <dbReference type="SAM" id="Coils"/>
    </source>
</evidence>
<dbReference type="Ensembl" id="ENSSSCT00065033869.1">
    <property type="protein sequence ID" value="ENSSSCP00065014024.1"/>
    <property type="gene ID" value="ENSSSCG00065025312.1"/>
</dbReference>
<evidence type="ECO:0000256" key="1">
    <source>
        <dbReference type="ARBA" id="ARBA00061640"/>
    </source>
</evidence>
<dbReference type="InterPro" id="IPR043636">
    <property type="entry name" value="L1_RRM_dom"/>
</dbReference>
<dbReference type="InterPro" id="IPR004244">
    <property type="entry name" value="Transposase_22"/>
</dbReference>
<sequence length="166" mass="19534">MNNNARYFRKELENTRRNIEKLENSFAEIQTELKAIKSRINNAEEQISDLEDIIMEITQSGQQTENQMKKHESNIRDLWDNIEWANLRIIGIPEGEEKENGIENIFEEIMAENFSNLKHTDIKIQEAQRVPNKLNPNRPTPRHIIIKMAKVNERILRASRANQSIN</sequence>
<dbReference type="Proteomes" id="UP000694725">
    <property type="component" value="Unplaced"/>
</dbReference>
<dbReference type="Gene3D" id="3.30.70.1820">
    <property type="entry name" value="L1 transposable element, RRM domain"/>
    <property type="match status" value="1"/>
</dbReference>
<dbReference type="Pfam" id="PF02994">
    <property type="entry name" value="Transposase_22"/>
    <property type="match status" value="1"/>
</dbReference>
<dbReference type="SMR" id="A0A8D0K8D1"/>
<dbReference type="Gene3D" id="1.20.5.390">
    <property type="entry name" value="L1 transposable element, trimerization domain"/>
    <property type="match status" value="1"/>
</dbReference>
<feature type="coiled-coil region" evidence="2">
    <location>
        <begin position="5"/>
        <end position="60"/>
    </location>
</feature>
<evidence type="ECO:0000313" key="4">
    <source>
        <dbReference type="Ensembl" id="ENSSSCP00065014024.1"/>
    </source>
</evidence>
<organism evidence="4 5">
    <name type="scientific">Sus scrofa</name>
    <name type="common">Pig</name>
    <dbReference type="NCBI Taxonomy" id="9823"/>
    <lineage>
        <taxon>Eukaryota</taxon>
        <taxon>Metazoa</taxon>
        <taxon>Chordata</taxon>
        <taxon>Craniata</taxon>
        <taxon>Vertebrata</taxon>
        <taxon>Euteleostomi</taxon>
        <taxon>Mammalia</taxon>
        <taxon>Eutheria</taxon>
        <taxon>Laurasiatheria</taxon>
        <taxon>Artiodactyla</taxon>
        <taxon>Suina</taxon>
        <taxon>Suidae</taxon>
        <taxon>Sus</taxon>
    </lineage>
</organism>
<feature type="domain" description="L1 transposable element RRM" evidence="3">
    <location>
        <begin position="85"/>
        <end position="162"/>
    </location>
</feature>
<name>A0A8D0K8D1_PIG</name>
<protein>
    <recommendedName>
        <fullName evidence="3">L1 transposable element RRM domain-containing protein</fullName>
    </recommendedName>
</protein>
<dbReference type="FunFam" id="3.30.70.1820:FF:000002">
    <property type="entry name" value="LINE-1 retrotransposable element ORF1 protein"/>
    <property type="match status" value="1"/>
</dbReference>
<proteinExistence type="inferred from homology"/>
<comment type="similarity">
    <text evidence="1">Belongs to the transposase 22 family.</text>
</comment>
<dbReference type="AlphaFoldDB" id="A0A8D0K8D1"/>
<evidence type="ECO:0000313" key="5">
    <source>
        <dbReference type="Proteomes" id="UP000694725"/>
    </source>
</evidence>
<accession>A0A8D0K8D1</accession>
<reference evidence="4" key="1">
    <citation type="submission" date="2025-08" db="UniProtKB">
        <authorList>
            <consortium name="Ensembl"/>
        </authorList>
    </citation>
    <scope>IDENTIFICATION</scope>
</reference>
<keyword evidence="2" id="KW-0175">Coiled coil</keyword>
<dbReference type="PANTHER" id="PTHR11505">
    <property type="entry name" value="L1 TRANSPOSABLE ELEMENT-RELATED"/>
    <property type="match status" value="1"/>
</dbReference>
<evidence type="ECO:0000259" key="3">
    <source>
        <dbReference type="Pfam" id="PF02994"/>
    </source>
</evidence>